<reference evidence="2" key="1">
    <citation type="submission" date="2018-04" db="EMBL/GenBank/DDBJ databases">
        <title>WGS assembly of Panicum hallii.</title>
        <authorList>
            <person name="Lovell J."/>
            <person name="Jenkins J."/>
            <person name="Lowry D."/>
            <person name="Mamidi S."/>
            <person name="Sreedasyam A."/>
            <person name="Weng X."/>
            <person name="Barry K."/>
            <person name="Bonette J."/>
            <person name="Campitelli B."/>
            <person name="Daum C."/>
            <person name="Gordon S."/>
            <person name="Gould B."/>
            <person name="Lipzen A."/>
            <person name="Macqueen A."/>
            <person name="Palacio-Mejia J."/>
            <person name="Plott C."/>
            <person name="Shakirov E."/>
            <person name="Shu S."/>
            <person name="Yoshinaga Y."/>
            <person name="Zane M."/>
            <person name="Rokhsar D."/>
            <person name="Grimwood J."/>
            <person name="Schmutz J."/>
            <person name="Juenger T."/>
        </authorList>
    </citation>
    <scope>NUCLEOTIDE SEQUENCE [LARGE SCALE GENOMIC DNA]</scope>
    <source>
        <strain evidence="2">FIL2</strain>
    </source>
</reference>
<feature type="compositionally biased region" description="Basic and acidic residues" evidence="1">
    <location>
        <begin position="1"/>
        <end position="19"/>
    </location>
</feature>
<protein>
    <submittedName>
        <fullName evidence="2">Uncharacterized protein</fullName>
    </submittedName>
</protein>
<proteinExistence type="predicted"/>
<feature type="region of interest" description="Disordered" evidence="1">
    <location>
        <begin position="1"/>
        <end position="21"/>
    </location>
</feature>
<dbReference type="Gramene" id="PVH36330">
    <property type="protein sequence ID" value="PVH36330"/>
    <property type="gene ID" value="PAHAL_6G051300"/>
</dbReference>
<organism evidence="2">
    <name type="scientific">Panicum hallii</name>
    <dbReference type="NCBI Taxonomy" id="206008"/>
    <lineage>
        <taxon>Eukaryota</taxon>
        <taxon>Viridiplantae</taxon>
        <taxon>Streptophyta</taxon>
        <taxon>Embryophyta</taxon>
        <taxon>Tracheophyta</taxon>
        <taxon>Spermatophyta</taxon>
        <taxon>Magnoliopsida</taxon>
        <taxon>Liliopsida</taxon>
        <taxon>Poales</taxon>
        <taxon>Poaceae</taxon>
        <taxon>PACMAD clade</taxon>
        <taxon>Panicoideae</taxon>
        <taxon>Panicodae</taxon>
        <taxon>Paniceae</taxon>
        <taxon>Panicinae</taxon>
        <taxon>Panicum</taxon>
        <taxon>Panicum sect. Panicum</taxon>
    </lineage>
</organism>
<evidence type="ECO:0000256" key="1">
    <source>
        <dbReference type="SAM" id="MobiDB-lite"/>
    </source>
</evidence>
<gene>
    <name evidence="2" type="ORF">PAHAL_6G051300</name>
</gene>
<dbReference type="AlphaFoldDB" id="A0A2T8IF67"/>
<name>A0A2T8IF67_9POAL</name>
<accession>A0A2T8IF67</accession>
<dbReference type="EMBL" id="CM008051">
    <property type="protein sequence ID" value="PVH36330.1"/>
    <property type="molecule type" value="Genomic_DNA"/>
</dbReference>
<dbReference type="Proteomes" id="UP000243499">
    <property type="component" value="Chromosome 6"/>
</dbReference>
<evidence type="ECO:0000313" key="2">
    <source>
        <dbReference type="EMBL" id="PVH36330.1"/>
    </source>
</evidence>
<sequence length="79" mass="8649">MEGCLEHERGIQETAHSRPEPLQFTSLPSDSYWRSACHRTAFSNPLVATGITTKSVLTFQVSLASQNESRSSGAFSNCT</sequence>